<sequence length="318" mass="34312">MPRDEQPEWLESFLAVVDEQSFSAAADKIHRSQSRVSSHVAALERSVGAVLFDRRHRPVQLTDAGELYLPFARKTIETLDRGAEAIAEMSQQVRGVVVVGSHPSASAGFLVPIIAQLAEAYPNVRIEPVEGTTTALSDKLQAGTIDIAIRGAWPPQPDTSLSYHPLWQEPLVALIPAGHPLAGTTDPLDPIDLAEYPVVCVGLPGGQIEPEITRAADTWGISLSLAYHTQQPQTLVQMARGGLGLGLVNEMAARVSNTEGLVQRQVGAIEHGRVVSLWWDPKRYNSAAARVVIEHIRNAPIPQGAHPLAGRGHRPDSV</sequence>
<gene>
    <name evidence="6" type="ORF">P8192_02475</name>
</gene>
<dbReference type="CDD" id="cd05466">
    <property type="entry name" value="PBP2_LTTR_substrate"/>
    <property type="match status" value="1"/>
</dbReference>
<dbReference type="EMBL" id="CP121252">
    <property type="protein sequence ID" value="WFP17011.1"/>
    <property type="molecule type" value="Genomic_DNA"/>
</dbReference>
<proteinExistence type="inferred from homology"/>
<dbReference type="Pfam" id="PF03466">
    <property type="entry name" value="LysR_substrate"/>
    <property type="match status" value="1"/>
</dbReference>
<dbReference type="Pfam" id="PF00126">
    <property type="entry name" value="HTH_1"/>
    <property type="match status" value="1"/>
</dbReference>
<protein>
    <submittedName>
        <fullName evidence="6">LysR family transcriptional regulator</fullName>
    </submittedName>
</protein>
<accession>A0ABY8H7K3</accession>
<dbReference type="PANTHER" id="PTHR30346">
    <property type="entry name" value="TRANSCRIPTIONAL DUAL REGULATOR HCAR-RELATED"/>
    <property type="match status" value="1"/>
</dbReference>
<dbReference type="Proteomes" id="UP001219037">
    <property type="component" value="Chromosome"/>
</dbReference>
<evidence type="ECO:0000256" key="1">
    <source>
        <dbReference type="ARBA" id="ARBA00009437"/>
    </source>
</evidence>
<keyword evidence="2" id="KW-0805">Transcription regulation</keyword>
<dbReference type="SUPFAM" id="SSF53850">
    <property type="entry name" value="Periplasmic binding protein-like II"/>
    <property type="match status" value="1"/>
</dbReference>
<feature type="domain" description="HTH lysR-type" evidence="5">
    <location>
        <begin position="5"/>
        <end position="62"/>
    </location>
</feature>
<evidence type="ECO:0000259" key="5">
    <source>
        <dbReference type="PROSITE" id="PS50931"/>
    </source>
</evidence>
<keyword evidence="4" id="KW-0804">Transcription</keyword>
<keyword evidence="3" id="KW-0238">DNA-binding</keyword>
<dbReference type="Gene3D" id="1.10.10.10">
    <property type="entry name" value="Winged helix-like DNA-binding domain superfamily/Winged helix DNA-binding domain"/>
    <property type="match status" value="1"/>
</dbReference>
<dbReference type="RefSeq" id="WP_278158233.1">
    <property type="nucleotide sequence ID" value="NZ_CP121252.1"/>
</dbReference>
<evidence type="ECO:0000313" key="6">
    <source>
        <dbReference type="EMBL" id="WFP17011.1"/>
    </source>
</evidence>
<dbReference type="InterPro" id="IPR036388">
    <property type="entry name" value="WH-like_DNA-bd_sf"/>
</dbReference>
<dbReference type="PANTHER" id="PTHR30346:SF9">
    <property type="entry name" value="LYSR FAMILY TRANSCRIPTIONAL REGULATOR"/>
    <property type="match status" value="1"/>
</dbReference>
<evidence type="ECO:0000256" key="2">
    <source>
        <dbReference type="ARBA" id="ARBA00023015"/>
    </source>
</evidence>
<keyword evidence="7" id="KW-1185">Reference proteome</keyword>
<evidence type="ECO:0000256" key="3">
    <source>
        <dbReference type="ARBA" id="ARBA00023125"/>
    </source>
</evidence>
<dbReference type="InterPro" id="IPR005119">
    <property type="entry name" value="LysR_subst-bd"/>
</dbReference>
<comment type="similarity">
    <text evidence="1">Belongs to the LysR transcriptional regulatory family.</text>
</comment>
<dbReference type="Gene3D" id="3.40.190.10">
    <property type="entry name" value="Periplasmic binding protein-like II"/>
    <property type="match status" value="2"/>
</dbReference>
<name>A0ABY8H7K3_9MICC</name>
<dbReference type="PROSITE" id="PS50931">
    <property type="entry name" value="HTH_LYSR"/>
    <property type="match status" value="1"/>
</dbReference>
<dbReference type="PRINTS" id="PR00039">
    <property type="entry name" value="HTHLYSR"/>
</dbReference>
<evidence type="ECO:0000256" key="4">
    <source>
        <dbReference type="ARBA" id="ARBA00023163"/>
    </source>
</evidence>
<organism evidence="6 7">
    <name type="scientific">Citricoccus muralis</name>
    <dbReference type="NCBI Taxonomy" id="169134"/>
    <lineage>
        <taxon>Bacteria</taxon>
        <taxon>Bacillati</taxon>
        <taxon>Actinomycetota</taxon>
        <taxon>Actinomycetes</taxon>
        <taxon>Micrococcales</taxon>
        <taxon>Micrococcaceae</taxon>
        <taxon>Citricoccus</taxon>
    </lineage>
</organism>
<dbReference type="InterPro" id="IPR000847">
    <property type="entry name" value="LysR_HTH_N"/>
</dbReference>
<dbReference type="SUPFAM" id="SSF46785">
    <property type="entry name" value="Winged helix' DNA-binding domain"/>
    <property type="match status" value="1"/>
</dbReference>
<evidence type="ECO:0000313" key="7">
    <source>
        <dbReference type="Proteomes" id="UP001219037"/>
    </source>
</evidence>
<dbReference type="InterPro" id="IPR036390">
    <property type="entry name" value="WH_DNA-bd_sf"/>
</dbReference>
<reference evidence="6 7" key="1">
    <citation type="submission" date="2023-04" db="EMBL/GenBank/DDBJ databases">
        <title>Funneling lignin-derived compounds into biodiesel using alkali-halophilic Citricoccus sp. P2.</title>
        <authorList>
            <person name="Luo C.-B."/>
        </authorList>
    </citation>
    <scope>NUCLEOTIDE SEQUENCE [LARGE SCALE GENOMIC DNA]</scope>
    <source>
        <strain evidence="6 7">P2</strain>
    </source>
</reference>